<feature type="non-terminal residue" evidence="1">
    <location>
        <position position="1"/>
    </location>
</feature>
<sequence length="96" mass="11240">TLHVVVILIFISLKYSKILQKIKLRIRIPIFTENLNNFKNNVSTSTRDCNFCDGHFCGRHRQLENHACTGLQECRQQSHERNRTKLQKEQCVASKV</sequence>
<evidence type="ECO:0000313" key="1">
    <source>
        <dbReference type="EMBL" id="KAG4304940.1"/>
    </source>
</evidence>
<proteinExistence type="predicted"/>
<dbReference type="EMBL" id="JABTEG010000005">
    <property type="protein sequence ID" value="KAG4304940.1"/>
    <property type="molecule type" value="Genomic_DNA"/>
</dbReference>
<keyword evidence="2" id="KW-1185">Reference proteome</keyword>
<protein>
    <submittedName>
        <fullName evidence="1">Uncharacterized protein</fullName>
    </submittedName>
</protein>
<organism evidence="1 2">
    <name type="scientific">Pneumocystis oryctolagi</name>
    <dbReference type="NCBI Taxonomy" id="42067"/>
    <lineage>
        <taxon>Eukaryota</taxon>
        <taxon>Fungi</taxon>
        <taxon>Dikarya</taxon>
        <taxon>Ascomycota</taxon>
        <taxon>Taphrinomycotina</taxon>
        <taxon>Pneumocystomycetes</taxon>
        <taxon>Pneumocystaceae</taxon>
        <taxon>Pneumocystis</taxon>
    </lineage>
</organism>
<comment type="caution">
    <text evidence="1">The sequence shown here is derived from an EMBL/GenBank/DDBJ whole genome shotgun (WGS) entry which is preliminary data.</text>
</comment>
<accession>A0ACB7CBS8</accession>
<gene>
    <name evidence="1" type="ORF">PORY_001615</name>
</gene>
<evidence type="ECO:0000313" key="2">
    <source>
        <dbReference type="Proteomes" id="UP000768646"/>
    </source>
</evidence>
<name>A0ACB7CBS8_9ASCO</name>
<reference evidence="1 2" key="1">
    <citation type="journal article" date="2021" name="Commun. Biol.">
        <title>Genomic insights into the host specific adaptation of the Pneumocystis genus.</title>
        <authorList>
            <person name="Cisse O.H."/>
            <person name="Ma L."/>
            <person name="Dekker J.P."/>
            <person name="Khil P.P."/>
            <person name="Youn J.-H."/>
            <person name="Brenchley J.M."/>
            <person name="Blair R."/>
            <person name="Pahar B."/>
            <person name="Chabe M."/>
            <person name="Van Rompay K.K.A."/>
            <person name="Keesler R."/>
            <person name="Sukura A."/>
            <person name="Hirsch V."/>
            <person name="Kutty G."/>
            <person name="Liu Y."/>
            <person name="Peng L."/>
            <person name="Chen J."/>
            <person name="Song J."/>
            <person name="Weissenbacher-Lang C."/>
            <person name="Xu J."/>
            <person name="Upham N.S."/>
            <person name="Stajich J.E."/>
            <person name="Cuomo C.A."/>
            <person name="Cushion M.T."/>
            <person name="Kovacs J.A."/>
        </authorList>
    </citation>
    <scope>NUCLEOTIDE SEQUENCE [LARGE SCALE GENOMIC DNA]</scope>
    <source>
        <strain evidence="1 2">RABM</strain>
    </source>
</reference>
<dbReference type="Proteomes" id="UP000768646">
    <property type="component" value="Unassembled WGS sequence"/>
</dbReference>